<dbReference type="AlphaFoldDB" id="U5DI22"/>
<dbReference type="OrthoDB" id="464819at2"/>
<dbReference type="InParanoid" id="U5DI22"/>
<gene>
    <name evidence="1" type="ORF">KR51_00021240</name>
</gene>
<organism evidence="1 2">
    <name type="scientific">Rubidibacter lacunae KORDI 51-2</name>
    <dbReference type="NCBI Taxonomy" id="582515"/>
    <lineage>
        <taxon>Bacteria</taxon>
        <taxon>Bacillati</taxon>
        <taxon>Cyanobacteriota</taxon>
        <taxon>Cyanophyceae</taxon>
        <taxon>Oscillatoriophycideae</taxon>
        <taxon>Chroococcales</taxon>
        <taxon>Aphanothecaceae</taxon>
        <taxon>Rubidibacter</taxon>
    </lineage>
</organism>
<dbReference type="STRING" id="582515.KR51_00021240"/>
<dbReference type="Proteomes" id="UP000016960">
    <property type="component" value="Unassembled WGS sequence"/>
</dbReference>
<dbReference type="PATRIC" id="fig|582515.4.peg.2389"/>
<evidence type="ECO:0008006" key="3">
    <source>
        <dbReference type="Google" id="ProtNLM"/>
    </source>
</evidence>
<comment type="caution">
    <text evidence="1">The sequence shown here is derived from an EMBL/GenBank/DDBJ whole genome shotgun (WGS) entry which is preliminary data.</text>
</comment>
<proteinExistence type="predicted"/>
<protein>
    <recommendedName>
        <fullName evidence="3">Translation initiation factor IF-2</fullName>
    </recommendedName>
</protein>
<evidence type="ECO:0000313" key="2">
    <source>
        <dbReference type="Proteomes" id="UP000016960"/>
    </source>
</evidence>
<keyword evidence="2" id="KW-1185">Reference proteome</keyword>
<evidence type="ECO:0000313" key="1">
    <source>
        <dbReference type="EMBL" id="ERN41321.1"/>
    </source>
</evidence>
<reference evidence="1 2" key="1">
    <citation type="submission" date="2013-05" db="EMBL/GenBank/DDBJ databases">
        <title>Draft genome sequence of Rubidibacter lacunae KORDI 51-2.</title>
        <authorList>
            <person name="Choi D.H."/>
            <person name="Noh J.H."/>
            <person name="Kwon K.-K."/>
            <person name="Lee J.-H."/>
            <person name="Ryu J.-Y."/>
        </authorList>
    </citation>
    <scope>NUCLEOTIDE SEQUENCE [LARGE SCALE GENOMIC DNA]</scope>
    <source>
        <strain evidence="1 2">KORDI 51-2</strain>
    </source>
</reference>
<dbReference type="eggNOG" id="ENOG5032YPY">
    <property type="taxonomic scope" value="Bacteria"/>
</dbReference>
<name>U5DI22_9CHRO</name>
<dbReference type="EMBL" id="ASSJ01000050">
    <property type="protein sequence ID" value="ERN41321.1"/>
    <property type="molecule type" value="Genomic_DNA"/>
</dbReference>
<accession>U5DI22</accession>
<sequence length="70" mass="7605">MGFADLSIADIAAEYRLAVSDVMQICTRLDITYRDEGTNLALEDAKAVMLEILGRAQDPAEGDCARARPC</sequence>